<dbReference type="PROSITE" id="PS51257">
    <property type="entry name" value="PROKAR_LIPOPROTEIN"/>
    <property type="match status" value="1"/>
</dbReference>
<dbReference type="Proteomes" id="UP001196068">
    <property type="component" value="Unassembled WGS sequence"/>
</dbReference>
<evidence type="ECO:0000256" key="1">
    <source>
        <dbReference type="SAM" id="Phobius"/>
    </source>
</evidence>
<reference evidence="2" key="2">
    <citation type="journal article" date="2021" name="Syst. Appl. Microbiol.">
        <title>Roseomonas hellenica sp. nov., isolated from roots of wild-growing Alkanna tinctoria.</title>
        <authorList>
            <person name="Rat A."/>
            <person name="Naranjo H.D."/>
            <person name="Lebbe L."/>
            <person name="Cnockaert M."/>
            <person name="Krigas N."/>
            <person name="Grigoriadou K."/>
            <person name="Maloupa E."/>
            <person name="Willems A."/>
        </authorList>
    </citation>
    <scope>NUCLEOTIDE SEQUENCE</scope>
    <source>
        <strain evidence="2">LMG 28251</strain>
    </source>
</reference>
<keyword evidence="1" id="KW-1133">Transmembrane helix</keyword>
<keyword evidence="3" id="KW-1185">Reference proteome</keyword>
<organism evidence="2 3">
    <name type="scientific">Plastoroseomonas arctica</name>
    <dbReference type="NCBI Taxonomy" id="1509237"/>
    <lineage>
        <taxon>Bacteria</taxon>
        <taxon>Pseudomonadati</taxon>
        <taxon>Pseudomonadota</taxon>
        <taxon>Alphaproteobacteria</taxon>
        <taxon>Acetobacterales</taxon>
        <taxon>Acetobacteraceae</taxon>
        <taxon>Plastoroseomonas</taxon>
    </lineage>
</organism>
<dbReference type="AlphaFoldDB" id="A0AAF1JY55"/>
<keyword evidence="1" id="KW-0472">Membrane</keyword>
<feature type="transmembrane region" description="Helical" evidence="1">
    <location>
        <begin position="52"/>
        <end position="73"/>
    </location>
</feature>
<reference evidence="2" key="1">
    <citation type="submission" date="2020-01" db="EMBL/GenBank/DDBJ databases">
        <authorList>
            <person name="Rat A."/>
        </authorList>
    </citation>
    <scope>NUCLEOTIDE SEQUENCE</scope>
    <source>
        <strain evidence="2">LMG 28251</strain>
    </source>
</reference>
<dbReference type="RefSeq" id="WP_211875506.1">
    <property type="nucleotide sequence ID" value="NZ_JAAEDH010000020.1"/>
</dbReference>
<evidence type="ECO:0000313" key="3">
    <source>
        <dbReference type="Proteomes" id="UP001196068"/>
    </source>
</evidence>
<evidence type="ECO:0008006" key="4">
    <source>
        <dbReference type="Google" id="ProtNLM"/>
    </source>
</evidence>
<keyword evidence="1" id="KW-0812">Transmembrane</keyword>
<name>A0AAF1JY55_9PROT</name>
<gene>
    <name evidence="2" type="ORF">GXW79_16310</name>
</gene>
<dbReference type="EMBL" id="JAAEDH010000020">
    <property type="protein sequence ID" value="MBR0656644.1"/>
    <property type="molecule type" value="Genomic_DNA"/>
</dbReference>
<evidence type="ECO:0000313" key="2">
    <source>
        <dbReference type="EMBL" id="MBR0656644.1"/>
    </source>
</evidence>
<proteinExistence type="predicted"/>
<protein>
    <recommendedName>
        <fullName evidence="4">Glycine zipper domain-containing protein</fullName>
    </recommendedName>
</protein>
<comment type="caution">
    <text evidence="2">The sequence shown here is derived from an EMBL/GenBank/DDBJ whole genome shotgun (WGS) entry which is preliminary data.</text>
</comment>
<feature type="transmembrane region" description="Helical" evidence="1">
    <location>
        <begin position="80"/>
        <end position="102"/>
    </location>
</feature>
<sequence>MHRPVALIASASLFLAACTTQSGRIGTDDGSDACRPQLVQLDSTGNYFAEDIIRGAAIGVAGGAILGGIVAAARGGNSRNVAVGAGIGAVAGGVAGAAAGYISARRQQYSDQAQLNQAIAQDVSAENQQIDRSQRAFDLLLDCRMATAARIRSDFAARRISREQAQAAMQNVRARLANDVAVAQRINERMGTRGAEFDTAFTEVAPAARNQAGARIGNPRPVTTARVIPLRLRPDTAAPEFTQVSARERVTVRPAHSGYALVETEQGVRGYAPAALFGGAAGAQSRQASPNAAPVTGDVRQLAATNIARRENFSESVATANAAASGQGFELAS</sequence>
<accession>A0AAF1JY55</accession>